<comment type="caution">
    <text evidence="1">The sequence shown here is derived from an EMBL/GenBank/DDBJ whole genome shotgun (WGS) entry which is preliminary data.</text>
</comment>
<dbReference type="AlphaFoldDB" id="A0A0F9JFJ6"/>
<proteinExistence type="predicted"/>
<gene>
    <name evidence="1" type="ORF">LCGC14_1762760</name>
</gene>
<reference evidence="1" key="1">
    <citation type="journal article" date="2015" name="Nature">
        <title>Complex archaea that bridge the gap between prokaryotes and eukaryotes.</title>
        <authorList>
            <person name="Spang A."/>
            <person name="Saw J.H."/>
            <person name="Jorgensen S.L."/>
            <person name="Zaremba-Niedzwiedzka K."/>
            <person name="Martijn J."/>
            <person name="Lind A.E."/>
            <person name="van Eijk R."/>
            <person name="Schleper C."/>
            <person name="Guy L."/>
            <person name="Ettema T.J."/>
        </authorList>
    </citation>
    <scope>NUCLEOTIDE SEQUENCE</scope>
</reference>
<dbReference type="EMBL" id="LAZR01016418">
    <property type="protein sequence ID" value="KKM04591.1"/>
    <property type="molecule type" value="Genomic_DNA"/>
</dbReference>
<name>A0A0F9JFJ6_9ZZZZ</name>
<organism evidence="1">
    <name type="scientific">marine sediment metagenome</name>
    <dbReference type="NCBI Taxonomy" id="412755"/>
    <lineage>
        <taxon>unclassified sequences</taxon>
        <taxon>metagenomes</taxon>
        <taxon>ecological metagenomes</taxon>
    </lineage>
</organism>
<evidence type="ECO:0000313" key="1">
    <source>
        <dbReference type="EMBL" id="KKM04591.1"/>
    </source>
</evidence>
<feature type="non-terminal residue" evidence="1">
    <location>
        <position position="34"/>
    </location>
</feature>
<protein>
    <submittedName>
        <fullName evidence="1">Uncharacterized protein</fullName>
    </submittedName>
</protein>
<accession>A0A0F9JFJ6</accession>
<sequence>MVVDTPVMCGLPSEGGRGAVLWEGSGPRTLVVKV</sequence>